<feature type="domain" description="Cadherin" evidence="9">
    <location>
        <begin position="140"/>
        <end position="224"/>
    </location>
</feature>
<evidence type="ECO:0000256" key="3">
    <source>
        <dbReference type="ARBA" id="ARBA00022737"/>
    </source>
</evidence>
<dbReference type="Gene3D" id="2.60.40.60">
    <property type="entry name" value="Cadherins"/>
    <property type="match status" value="2"/>
</dbReference>
<reference evidence="10" key="1">
    <citation type="submission" date="2022-03" db="EMBL/GenBank/DDBJ databases">
        <authorList>
            <person name="Lindestad O."/>
        </authorList>
    </citation>
    <scope>NUCLEOTIDE SEQUENCE</scope>
</reference>
<evidence type="ECO:0000256" key="2">
    <source>
        <dbReference type="ARBA" id="ARBA00022692"/>
    </source>
</evidence>
<evidence type="ECO:0000256" key="6">
    <source>
        <dbReference type="ARBA" id="ARBA00022989"/>
    </source>
</evidence>
<evidence type="ECO:0000256" key="5">
    <source>
        <dbReference type="ARBA" id="ARBA00022889"/>
    </source>
</evidence>
<dbReference type="InterPro" id="IPR002126">
    <property type="entry name" value="Cadherin-like_dom"/>
</dbReference>
<dbReference type="PRINTS" id="PR00205">
    <property type="entry name" value="CADHERIN"/>
</dbReference>
<evidence type="ECO:0000256" key="8">
    <source>
        <dbReference type="PROSITE-ProRule" id="PRU00043"/>
    </source>
</evidence>
<sequence length="251" mass="27895">PRGSPQVEENVPEGYLVTRESLEITATDPDTTADLRFEIVWNSSYATKQGRETAPSEYVGCLEIETSFPDGDDNRGSAVGRLIVKEIRHNVTIDFEEFEVLYVTIRVVDNNTAIGTDYDELTFTITIIDMNDNAPEWVENTLNQTLRVRENSATGTIIGSVQATDIDGPLYNQVRYTIVPREDTLQDLVRIDSNTGQIEVALNAAIDADIPPRDNLYFTVIASDKCTEADPADCPPDKNYFNTEGNVSYIG</sequence>
<dbReference type="PANTHER" id="PTHR24025">
    <property type="entry name" value="DESMOGLEIN FAMILY MEMBER"/>
    <property type="match status" value="1"/>
</dbReference>
<feature type="non-terminal residue" evidence="10">
    <location>
        <position position="1"/>
    </location>
</feature>
<keyword evidence="11" id="KW-1185">Reference proteome</keyword>
<keyword evidence="6" id="KW-1133">Transmembrane helix</keyword>
<dbReference type="PROSITE" id="PS00232">
    <property type="entry name" value="CADHERIN_1"/>
    <property type="match status" value="1"/>
</dbReference>
<dbReference type="GO" id="GO:0005509">
    <property type="term" value="F:calcium ion binding"/>
    <property type="evidence" value="ECO:0007669"/>
    <property type="project" value="UniProtKB-UniRule"/>
</dbReference>
<evidence type="ECO:0000256" key="1">
    <source>
        <dbReference type="ARBA" id="ARBA00004370"/>
    </source>
</evidence>
<dbReference type="AlphaFoldDB" id="A0A8S4QZ85"/>
<name>A0A8S4QZ85_9NEOP</name>
<keyword evidence="7" id="KW-0472">Membrane</keyword>
<dbReference type="Pfam" id="PF00028">
    <property type="entry name" value="Cadherin"/>
    <property type="match status" value="1"/>
</dbReference>
<evidence type="ECO:0000259" key="9">
    <source>
        <dbReference type="PROSITE" id="PS50268"/>
    </source>
</evidence>
<dbReference type="InterPro" id="IPR020894">
    <property type="entry name" value="Cadherin_CS"/>
</dbReference>
<evidence type="ECO:0000313" key="10">
    <source>
        <dbReference type="EMBL" id="CAH2227582.1"/>
    </source>
</evidence>
<gene>
    <name evidence="10" type="primary">jg28000</name>
    <name evidence="10" type="ORF">PAEG_LOCUS7960</name>
</gene>
<comment type="caution">
    <text evidence="10">The sequence shown here is derived from an EMBL/GenBank/DDBJ whole genome shotgun (WGS) entry which is preliminary data.</text>
</comment>
<protein>
    <submittedName>
        <fullName evidence="10">Jg28000 protein</fullName>
    </submittedName>
</protein>
<proteinExistence type="predicted"/>
<evidence type="ECO:0000256" key="7">
    <source>
        <dbReference type="ARBA" id="ARBA00023136"/>
    </source>
</evidence>
<organism evidence="10 11">
    <name type="scientific">Pararge aegeria aegeria</name>
    <dbReference type="NCBI Taxonomy" id="348720"/>
    <lineage>
        <taxon>Eukaryota</taxon>
        <taxon>Metazoa</taxon>
        <taxon>Ecdysozoa</taxon>
        <taxon>Arthropoda</taxon>
        <taxon>Hexapoda</taxon>
        <taxon>Insecta</taxon>
        <taxon>Pterygota</taxon>
        <taxon>Neoptera</taxon>
        <taxon>Endopterygota</taxon>
        <taxon>Lepidoptera</taxon>
        <taxon>Glossata</taxon>
        <taxon>Ditrysia</taxon>
        <taxon>Papilionoidea</taxon>
        <taxon>Nymphalidae</taxon>
        <taxon>Satyrinae</taxon>
        <taxon>Satyrini</taxon>
        <taxon>Parargina</taxon>
        <taxon>Pararge</taxon>
    </lineage>
</organism>
<evidence type="ECO:0000256" key="4">
    <source>
        <dbReference type="ARBA" id="ARBA00022837"/>
    </source>
</evidence>
<dbReference type="PROSITE" id="PS50268">
    <property type="entry name" value="CADHERIN_2"/>
    <property type="match status" value="2"/>
</dbReference>
<keyword evidence="5" id="KW-0130">Cell adhesion</keyword>
<evidence type="ECO:0000313" key="11">
    <source>
        <dbReference type="Proteomes" id="UP000838756"/>
    </source>
</evidence>
<keyword evidence="3" id="KW-0677">Repeat</keyword>
<dbReference type="SUPFAM" id="SSF49313">
    <property type="entry name" value="Cadherin-like"/>
    <property type="match status" value="2"/>
</dbReference>
<keyword evidence="2" id="KW-0812">Transmembrane</keyword>
<dbReference type="SMART" id="SM00112">
    <property type="entry name" value="CA"/>
    <property type="match status" value="2"/>
</dbReference>
<dbReference type="InterPro" id="IPR015919">
    <property type="entry name" value="Cadherin-like_sf"/>
</dbReference>
<dbReference type="PANTHER" id="PTHR24025:SF23">
    <property type="entry name" value="NEURAL-CADHERIN"/>
    <property type="match status" value="1"/>
</dbReference>
<dbReference type="EMBL" id="CAKXAJ010023186">
    <property type="protein sequence ID" value="CAH2227582.1"/>
    <property type="molecule type" value="Genomic_DNA"/>
</dbReference>
<dbReference type="Proteomes" id="UP000838756">
    <property type="component" value="Unassembled WGS sequence"/>
</dbReference>
<dbReference type="CDD" id="cd11304">
    <property type="entry name" value="Cadherin_repeat"/>
    <property type="match status" value="2"/>
</dbReference>
<accession>A0A8S4QZ85</accession>
<comment type="subcellular location">
    <subcellularLocation>
        <location evidence="1">Membrane</location>
    </subcellularLocation>
</comment>
<dbReference type="InterPro" id="IPR050971">
    <property type="entry name" value="Cadherin-domain_protein"/>
</dbReference>
<dbReference type="OrthoDB" id="6379298at2759"/>
<dbReference type="GO" id="GO:0005886">
    <property type="term" value="C:plasma membrane"/>
    <property type="evidence" value="ECO:0007669"/>
    <property type="project" value="InterPro"/>
</dbReference>
<keyword evidence="4 8" id="KW-0106">Calcium</keyword>
<feature type="domain" description="Cadherin" evidence="9">
    <location>
        <begin position="6"/>
        <end position="137"/>
    </location>
</feature>
<dbReference type="GO" id="GO:0005911">
    <property type="term" value="C:cell-cell junction"/>
    <property type="evidence" value="ECO:0007669"/>
    <property type="project" value="TreeGrafter"/>
</dbReference>
<dbReference type="GO" id="GO:0007156">
    <property type="term" value="P:homophilic cell adhesion via plasma membrane adhesion molecules"/>
    <property type="evidence" value="ECO:0007669"/>
    <property type="project" value="InterPro"/>
</dbReference>